<evidence type="ECO:0000256" key="1">
    <source>
        <dbReference type="SAM" id="SignalP"/>
    </source>
</evidence>
<dbReference type="InterPro" id="IPR043968">
    <property type="entry name" value="SGNH"/>
</dbReference>
<dbReference type="InterPro" id="IPR050879">
    <property type="entry name" value="Acyltransferase_3"/>
</dbReference>
<dbReference type="Pfam" id="PF19040">
    <property type="entry name" value="SGNH"/>
    <property type="match status" value="1"/>
</dbReference>
<protein>
    <submittedName>
        <fullName evidence="5">SGNH domain-containing protein</fullName>
    </submittedName>
</protein>
<dbReference type="AlphaFoldDB" id="A0A3P7WJ20"/>
<dbReference type="PANTHER" id="PTHR23028:SF53">
    <property type="entry name" value="ACYL_TRANSF_3 DOMAIN-CONTAINING PROTEIN"/>
    <property type="match status" value="1"/>
</dbReference>
<dbReference type="EMBL" id="UZAH01025310">
    <property type="protein sequence ID" value="VDO61101.1"/>
    <property type="molecule type" value="Genomic_DNA"/>
</dbReference>
<evidence type="ECO:0000313" key="4">
    <source>
        <dbReference type="Proteomes" id="UP000050761"/>
    </source>
</evidence>
<gene>
    <name evidence="3" type="ORF">HPBE_LOCUS4398</name>
</gene>
<evidence type="ECO:0000313" key="5">
    <source>
        <dbReference type="WBParaSite" id="HPBE_0000439701-mRNA-1"/>
    </source>
</evidence>
<dbReference type="Proteomes" id="UP000050761">
    <property type="component" value="Unassembled WGS sequence"/>
</dbReference>
<proteinExistence type="predicted"/>
<name>A0A3P7WJ20_HELPZ</name>
<dbReference type="PANTHER" id="PTHR23028">
    <property type="entry name" value="ACETYLTRANSFERASE"/>
    <property type="match status" value="1"/>
</dbReference>
<organism evidence="3">
    <name type="scientific">Heligmosomoides polygyrus</name>
    <name type="common">Parasitic roundworm</name>
    <dbReference type="NCBI Taxonomy" id="6339"/>
    <lineage>
        <taxon>Eukaryota</taxon>
        <taxon>Metazoa</taxon>
        <taxon>Ecdysozoa</taxon>
        <taxon>Nematoda</taxon>
        <taxon>Chromadorea</taxon>
        <taxon>Rhabditida</taxon>
        <taxon>Rhabditina</taxon>
        <taxon>Rhabditomorpha</taxon>
        <taxon>Strongyloidea</taxon>
        <taxon>Heligmosomidae</taxon>
        <taxon>Heligmosomoides</taxon>
    </lineage>
</organism>
<evidence type="ECO:0000313" key="3">
    <source>
        <dbReference type="EMBL" id="VDO61101.1"/>
    </source>
</evidence>
<feature type="chain" id="PRO_5044596463" evidence="1">
    <location>
        <begin position="22"/>
        <end position="324"/>
    </location>
</feature>
<dbReference type="GO" id="GO:0016020">
    <property type="term" value="C:membrane"/>
    <property type="evidence" value="ECO:0007669"/>
    <property type="project" value="TreeGrafter"/>
</dbReference>
<feature type="signal peptide" evidence="1">
    <location>
        <begin position="1"/>
        <end position="21"/>
    </location>
</feature>
<accession>A0A3P7WJ20</accession>
<evidence type="ECO:0000259" key="2">
    <source>
        <dbReference type="Pfam" id="PF19040"/>
    </source>
</evidence>
<reference evidence="3 4" key="1">
    <citation type="submission" date="2018-11" db="EMBL/GenBank/DDBJ databases">
        <authorList>
            <consortium name="Pathogen Informatics"/>
        </authorList>
    </citation>
    <scope>NUCLEOTIDE SEQUENCE [LARGE SCALE GENOMIC DNA]</scope>
</reference>
<dbReference type="GO" id="GO:0000271">
    <property type="term" value="P:polysaccharide biosynthetic process"/>
    <property type="evidence" value="ECO:0007669"/>
    <property type="project" value="TreeGrafter"/>
</dbReference>
<dbReference type="OrthoDB" id="5840294at2759"/>
<reference evidence="5" key="2">
    <citation type="submission" date="2019-09" db="UniProtKB">
        <authorList>
            <consortium name="WormBaseParasite"/>
        </authorList>
    </citation>
    <scope>IDENTIFICATION</scope>
</reference>
<keyword evidence="1" id="KW-0732">Signal</keyword>
<dbReference type="WBParaSite" id="HPBE_0000439701-mRNA-1">
    <property type="protein sequence ID" value="HPBE_0000439701-mRNA-1"/>
    <property type="gene ID" value="HPBE_0000439701"/>
</dbReference>
<keyword evidence="4" id="KW-1185">Reference proteome</keyword>
<sequence length="324" mass="37900">MIRRIWVPIAILCCCLLPTLGEEPAAGPVGAPFEDEFEEDAFPDYSQINASDAAWNFTLMRYLNFKENLLERNMNTSLCHRLSNRFVPASIPPYGFCEAENGNGTNNILVWGDDLAMNLAPVVYQTFKEHADQFNVISLKDCELMVRDQKPNLCNYEVNQTDILDTLKPDVIFTLTRSVLGKEKINDTKHMNKDSIFREQLDMVQNMERFAKKIYILQALPSLDVTKYYLVYNEAPIKKIKEQLIIKDDKFARRRIKEIGRRCKKCEIVDIRPLLVDQKQRYRGYDPKTNLMYLDRWSLFTRFGRNRIRHAFKQLADKFKSSDE</sequence>
<feature type="domain" description="SGNH" evidence="2">
    <location>
        <begin position="93"/>
        <end position="313"/>
    </location>
</feature>